<sequence>GDRSRISKENRQKKTGFTVEVTGRQGRGMTGNLPLDSDQESQEARLPERGTALPTARWPPRRSLERLPSPDPGAEGHGQSRQSDQDIITKT</sequence>
<evidence type="ECO:0000313" key="3">
    <source>
        <dbReference type="Proteomes" id="UP000236370"/>
    </source>
</evidence>
<accession>A0A2J8MB15</accession>
<name>A0A2J8MB15_PANTR</name>
<reference evidence="2 3" key="1">
    <citation type="submission" date="2017-12" db="EMBL/GenBank/DDBJ databases">
        <title>High-resolution comparative analysis of great ape genomes.</title>
        <authorList>
            <person name="Pollen A."/>
            <person name="Hastie A."/>
            <person name="Hormozdiari F."/>
            <person name="Dougherty M."/>
            <person name="Liu R."/>
            <person name="Chaisson M."/>
            <person name="Hoppe E."/>
            <person name="Hill C."/>
            <person name="Pang A."/>
            <person name="Hillier L."/>
            <person name="Baker C."/>
            <person name="Armstrong J."/>
            <person name="Shendure J."/>
            <person name="Paten B."/>
            <person name="Wilson R."/>
            <person name="Chao H."/>
            <person name="Schneider V."/>
            <person name="Ventura M."/>
            <person name="Kronenberg Z."/>
            <person name="Murali S."/>
            <person name="Gordon D."/>
            <person name="Cantsilieris S."/>
            <person name="Munson K."/>
            <person name="Nelson B."/>
            <person name="Raja A."/>
            <person name="Underwood J."/>
            <person name="Diekhans M."/>
            <person name="Fiddes I."/>
            <person name="Haussler D."/>
            <person name="Eichler E."/>
        </authorList>
    </citation>
    <scope>NUCLEOTIDE SEQUENCE [LARGE SCALE GENOMIC DNA]</scope>
    <source>
        <strain evidence="2">Yerkes chimp pedigree #C0471</strain>
    </source>
</reference>
<comment type="caution">
    <text evidence="2">The sequence shown here is derived from an EMBL/GenBank/DDBJ whole genome shotgun (WGS) entry which is preliminary data.</text>
</comment>
<proteinExistence type="predicted"/>
<evidence type="ECO:0000313" key="2">
    <source>
        <dbReference type="EMBL" id="PNI56700.1"/>
    </source>
</evidence>
<dbReference type="AlphaFoldDB" id="A0A2J8MB15"/>
<organism evidence="2 3">
    <name type="scientific">Pan troglodytes</name>
    <name type="common">Chimpanzee</name>
    <dbReference type="NCBI Taxonomy" id="9598"/>
    <lineage>
        <taxon>Eukaryota</taxon>
        <taxon>Metazoa</taxon>
        <taxon>Chordata</taxon>
        <taxon>Craniata</taxon>
        <taxon>Vertebrata</taxon>
        <taxon>Euteleostomi</taxon>
        <taxon>Mammalia</taxon>
        <taxon>Eutheria</taxon>
        <taxon>Euarchontoglires</taxon>
        <taxon>Primates</taxon>
        <taxon>Haplorrhini</taxon>
        <taxon>Catarrhini</taxon>
        <taxon>Hominidae</taxon>
        <taxon>Pan</taxon>
    </lineage>
</organism>
<evidence type="ECO:0000256" key="1">
    <source>
        <dbReference type="SAM" id="MobiDB-lite"/>
    </source>
</evidence>
<protein>
    <submittedName>
        <fullName evidence="2">CHRDL2 isoform 3</fullName>
    </submittedName>
</protein>
<feature type="region of interest" description="Disordered" evidence="1">
    <location>
        <begin position="1"/>
        <end position="91"/>
    </location>
</feature>
<gene>
    <name evidence="2" type="ORF">CK820_G0021803</name>
</gene>
<feature type="compositionally biased region" description="Basic and acidic residues" evidence="1">
    <location>
        <begin position="1"/>
        <end position="12"/>
    </location>
</feature>
<dbReference type="EMBL" id="NBAG03000261">
    <property type="protein sequence ID" value="PNI56700.1"/>
    <property type="molecule type" value="Genomic_DNA"/>
</dbReference>
<feature type="non-terminal residue" evidence="2">
    <location>
        <position position="1"/>
    </location>
</feature>
<dbReference type="Proteomes" id="UP000236370">
    <property type="component" value="Unassembled WGS sequence"/>
</dbReference>